<sequence>MDSFGFEIDHPSASHSSDDISITISPSRVNSSGLLTNSVGILCKLRFRAVREVKITPPTRQEPHQVILEHGTKKISAEPMEIKGVFSEVWKPGEFPFSDYFKQEGPIADV</sequence>
<accession>A0AAN5CU54</accession>
<gene>
    <name evidence="1" type="ORF">PMAYCL1PPCAC_20822</name>
</gene>
<name>A0AAN5CU54_9BILA</name>
<organism evidence="1 2">
    <name type="scientific">Pristionchus mayeri</name>
    <dbReference type="NCBI Taxonomy" id="1317129"/>
    <lineage>
        <taxon>Eukaryota</taxon>
        <taxon>Metazoa</taxon>
        <taxon>Ecdysozoa</taxon>
        <taxon>Nematoda</taxon>
        <taxon>Chromadorea</taxon>
        <taxon>Rhabditida</taxon>
        <taxon>Rhabditina</taxon>
        <taxon>Diplogasteromorpha</taxon>
        <taxon>Diplogasteroidea</taxon>
        <taxon>Neodiplogasteridae</taxon>
        <taxon>Pristionchus</taxon>
    </lineage>
</organism>
<dbReference type="EMBL" id="BTRK01000004">
    <property type="protein sequence ID" value="GMR50627.1"/>
    <property type="molecule type" value="Genomic_DNA"/>
</dbReference>
<evidence type="ECO:0000313" key="2">
    <source>
        <dbReference type="Proteomes" id="UP001328107"/>
    </source>
</evidence>
<evidence type="ECO:0000313" key="1">
    <source>
        <dbReference type="EMBL" id="GMR50627.1"/>
    </source>
</evidence>
<dbReference type="AlphaFoldDB" id="A0AAN5CU54"/>
<keyword evidence="2" id="KW-1185">Reference proteome</keyword>
<protein>
    <submittedName>
        <fullName evidence="1">Uncharacterized protein</fullName>
    </submittedName>
</protein>
<reference evidence="2" key="1">
    <citation type="submission" date="2022-10" db="EMBL/GenBank/DDBJ databases">
        <title>Genome assembly of Pristionchus species.</title>
        <authorList>
            <person name="Yoshida K."/>
            <person name="Sommer R.J."/>
        </authorList>
    </citation>
    <scope>NUCLEOTIDE SEQUENCE [LARGE SCALE GENOMIC DNA]</scope>
    <source>
        <strain evidence="2">RS5460</strain>
    </source>
</reference>
<comment type="caution">
    <text evidence="1">The sequence shown here is derived from an EMBL/GenBank/DDBJ whole genome shotgun (WGS) entry which is preliminary data.</text>
</comment>
<feature type="non-terminal residue" evidence="1">
    <location>
        <position position="110"/>
    </location>
</feature>
<proteinExistence type="predicted"/>
<dbReference type="Proteomes" id="UP001328107">
    <property type="component" value="Unassembled WGS sequence"/>
</dbReference>